<sequence length="48" mass="5558">MTSNIAVTRKPVLPRRLTLQPSSLQARGSTCQEPQHVFFLSWYTRARK</sequence>
<dbReference type="EMBL" id="FQ790340">
    <property type="protein sequence ID" value="CCD51999.1"/>
    <property type="molecule type" value="Genomic_DNA"/>
</dbReference>
<reference evidence="2" key="1">
    <citation type="journal article" date="2011" name="PLoS Genet.">
        <title>Genomic analysis of the necrotrophic fungal pathogens Sclerotinia sclerotiorum and Botrytis cinerea.</title>
        <authorList>
            <person name="Amselem J."/>
            <person name="Cuomo C.A."/>
            <person name="van Kan J.A."/>
            <person name="Viaud M."/>
            <person name="Benito E.P."/>
            <person name="Couloux A."/>
            <person name="Coutinho P.M."/>
            <person name="de Vries R.P."/>
            <person name="Dyer P.S."/>
            <person name="Fillinger S."/>
            <person name="Fournier E."/>
            <person name="Gout L."/>
            <person name="Hahn M."/>
            <person name="Kohn L."/>
            <person name="Lapalu N."/>
            <person name="Plummer K.M."/>
            <person name="Pradier J.M."/>
            <person name="Quevillon E."/>
            <person name="Sharon A."/>
            <person name="Simon A."/>
            <person name="ten Have A."/>
            <person name="Tudzynski B."/>
            <person name="Tudzynski P."/>
            <person name="Wincker P."/>
            <person name="Andrew M."/>
            <person name="Anthouard V."/>
            <person name="Beever R.E."/>
            <person name="Beffa R."/>
            <person name="Benoit I."/>
            <person name="Bouzid O."/>
            <person name="Brault B."/>
            <person name="Chen Z."/>
            <person name="Choquer M."/>
            <person name="Collemare J."/>
            <person name="Cotton P."/>
            <person name="Danchin E.G."/>
            <person name="Da Silva C."/>
            <person name="Gautier A."/>
            <person name="Giraud C."/>
            <person name="Giraud T."/>
            <person name="Gonzalez C."/>
            <person name="Grossetete S."/>
            <person name="Guldener U."/>
            <person name="Henrissat B."/>
            <person name="Howlett B.J."/>
            <person name="Kodira C."/>
            <person name="Kretschmer M."/>
            <person name="Lappartient A."/>
            <person name="Leroch M."/>
            <person name="Levis C."/>
            <person name="Mauceli E."/>
            <person name="Neuveglise C."/>
            <person name="Oeser B."/>
            <person name="Pearson M."/>
            <person name="Poulain J."/>
            <person name="Poussereau N."/>
            <person name="Quesneville H."/>
            <person name="Rascle C."/>
            <person name="Schumacher J."/>
            <person name="Segurens B."/>
            <person name="Sexton A."/>
            <person name="Silva E."/>
            <person name="Sirven C."/>
            <person name="Soanes D.M."/>
            <person name="Talbot N.J."/>
            <person name="Templeton M."/>
            <person name="Yandava C."/>
            <person name="Yarden O."/>
            <person name="Zeng Q."/>
            <person name="Rollins J.A."/>
            <person name="Lebrun M.H."/>
            <person name="Dickman M."/>
        </authorList>
    </citation>
    <scope>NUCLEOTIDE SEQUENCE [LARGE SCALE GENOMIC DNA]</scope>
    <source>
        <strain evidence="2">T4</strain>
    </source>
</reference>
<proteinExistence type="predicted"/>
<accession>G2YK51</accession>
<organism evidence="1 2">
    <name type="scientific">Botryotinia fuckeliana (strain T4)</name>
    <name type="common">Noble rot fungus</name>
    <name type="synonym">Botrytis cinerea</name>
    <dbReference type="NCBI Taxonomy" id="999810"/>
    <lineage>
        <taxon>Eukaryota</taxon>
        <taxon>Fungi</taxon>
        <taxon>Dikarya</taxon>
        <taxon>Ascomycota</taxon>
        <taxon>Pezizomycotina</taxon>
        <taxon>Leotiomycetes</taxon>
        <taxon>Helotiales</taxon>
        <taxon>Sclerotiniaceae</taxon>
        <taxon>Botrytis</taxon>
    </lineage>
</organism>
<dbReference type="HOGENOM" id="CLU_3159891_0_0_1"/>
<dbReference type="InParanoid" id="G2YK51"/>
<protein>
    <submittedName>
        <fullName evidence="1">Uncharacterized protein</fullName>
    </submittedName>
</protein>
<dbReference type="Proteomes" id="UP000008177">
    <property type="component" value="Unplaced contigs"/>
</dbReference>
<evidence type="ECO:0000313" key="1">
    <source>
        <dbReference type="EMBL" id="CCD51999.1"/>
    </source>
</evidence>
<name>G2YK51_BOTF4</name>
<dbReference type="AlphaFoldDB" id="G2YK51"/>
<evidence type="ECO:0000313" key="2">
    <source>
        <dbReference type="Proteomes" id="UP000008177"/>
    </source>
</evidence>
<gene>
    <name evidence="1" type="ORF">BofuT4_uP081580.1</name>
</gene>